<comment type="caution">
    <text evidence="1">The sequence shown here is derived from an EMBL/GenBank/DDBJ whole genome shotgun (WGS) entry which is preliminary data.</text>
</comment>
<evidence type="ECO:0000313" key="1">
    <source>
        <dbReference type="EMBL" id="MFJ1468811.1"/>
    </source>
</evidence>
<dbReference type="Proteomes" id="UP001168096">
    <property type="component" value="Unassembled WGS sequence"/>
</dbReference>
<name>A0ACC7MG62_9BURK</name>
<evidence type="ECO:0000313" key="2">
    <source>
        <dbReference type="Proteomes" id="UP001168096"/>
    </source>
</evidence>
<accession>A0ACC7MG62</accession>
<dbReference type="EMBL" id="JASNRB020000008">
    <property type="protein sequence ID" value="MFJ1468811.1"/>
    <property type="molecule type" value="Genomic_DNA"/>
</dbReference>
<sequence>MMDDRVSNRMGSPKGNRVQEETRAVDGARRLRHWNGNLVDTSNAFARSHVDTLNGRPYPVAWRRQGAEEAWTRAIGETDLWRQWSAPGTSCAAIRDEMLWQLERNFPLLEQEYAPEVLRSNQTHIANQVGVNLLYCLHKGTVTEATPALELLLANSDVDLSLPMSMVAPPYAAQYLHFGDVAMRHLKTPASNMRGHMFDGAFCFFAPRTDAPDRWRLELILISKREDRYSGQVTLAGETERDNTSLGQWMEWVLGAATGRLDNDCREAMHAVVSYVVKLFLYMGLKNARRVERNDHDDALKRAKGLGERKRDRLLKRTASLYNAILVGPETLPAQARPCGGGSAVAPHWRRGHFRMQPCGPGWQERKLIFVAPVLINAEQLQGGAPVPKGYCVDT</sequence>
<reference evidence="1" key="1">
    <citation type="submission" date="2024-11" db="EMBL/GenBank/DDBJ databases">
        <title>Description of Massilia orientalis sp. nov., isolated from rhizosphere soil of Ageratina adenophora.</title>
        <authorList>
            <person name="Wang Y."/>
        </authorList>
    </citation>
    <scope>NUCLEOTIDE SEQUENCE</scope>
    <source>
        <strain evidence="1">YIM B02787</strain>
    </source>
</reference>
<keyword evidence="2" id="KW-1185">Reference proteome</keyword>
<gene>
    <name evidence="1" type="ORF">QPK29_013925</name>
</gene>
<proteinExistence type="predicted"/>
<organism evidence="1 2">
    <name type="scientific">Massilia orientalis</name>
    <dbReference type="NCBI Taxonomy" id="3050128"/>
    <lineage>
        <taxon>Bacteria</taxon>
        <taxon>Pseudomonadati</taxon>
        <taxon>Pseudomonadota</taxon>
        <taxon>Betaproteobacteria</taxon>
        <taxon>Burkholderiales</taxon>
        <taxon>Oxalobacteraceae</taxon>
        <taxon>Telluria group</taxon>
        <taxon>Massilia</taxon>
    </lineage>
</organism>
<protein>
    <submittedName>
        <fullName evidence="1">Uncharacterized protein</fullName>
    </submittedName>
</protein>